<keyword evidence="3" id="KW-0507">mRNA processing</keyword>
<dbReference type="GO" id="GO:0071004">
    <property type="term" value="C:U2-type prespliceosome"/>
    <property type="evidence" value="ECO:0007669"/>
    <property type="project" value="TreeGrafter"/>
</dbReference>
<evidence type="ECO:0000259" key="9">
    <source>
        <dbReference type="PROSITE" id="PS52002"/>
    </source>
</evidence>
<evidence type="ECO:0000313" key="11">
    <source>
        <dbReference type="Proteomes" id="UP001445335"/>
    </source>
</evidence>
<reference evidence="10 11" key="1">
    <citation type="journal article" date="2024" name="Nat. Commun.">
        <title>Phylogenomics reveals the evolutionary origins of lichenization in chlorophyte algae.</title>
        <authorList>
            <person name="Puginier C."/>
            <person name="Libourel C."/>
            <person name="Otte J."/>
            <person name="Skaloud P."/>
            <person name="Haon M."/>
            <person name="Grisel S."/>
            <person name="Petersen M."/>
            <person name="Berrin J.G."/>
            <person name="Delaux P.M."/>
            <person name="Dal Grande F."/>
            <person name="Keller J."/>
        </authorList>
    </citation>
    <scope>NUCLEOTIDE SEQUENCE [LARGE SCALE GENOMIC DNA]</scope>
    <source>
        <strain evidence="10 11">SAG 245.80</strain>
    </source>
</reference>
<gene>
    <name evidence="10" type="ORF">WJX81_007226</name>
</gene>
<keyword evidence="8" id="KW-0687">Ribonucleoprotein</keyword>
<comment type="caution">
    <text evidence="10">The sequence shown here is derived from an EMBL/GenBank/DDBJ whole genome shotgun (WGS) entry which is preliminary data.</text>
</comment>
<evidence type="ECO:0000256" key="5">
    <source>
        <dbReference type="ARBA" id="ARBA00022884"/>
    </source>
</evidence>
<dbReference type="FunFam" id="2.30.30.100:FF:000034">
    <property type="entry name" value="sm-like protein LSM7"/>
    <property type="match status" value="1"/>
</dbReference>
<feature type="domain" description="Sm" evidence="9">
    <location>
        <begin position="5"/>
        <end position="85"/>
    </location>
</feature>
<evidence type="ECO:0000256" key="7">
    <source>
        <dbReference type="ARBA" id="ARBA00023242"/>
    </source>
</evidence>
<keyword evidence="6" id="KW-0508">mRNA splicing</keyword>
<keyword evidence="11" id="KW-1185">Reference proteome</keyword>
<organism evidence="10 11">
    <name type="scientific">Elliptochloris bilobata</name>
    <dbReference type="NCBI Taxonomy" id="381761"/>
    <lineage>
        <taxon>Eukaryota</taxon>
        <taxon>Viridiplantae</taxon>
        <taxon>Chlorophyta</taxon>
        <taxon>core chlorophytes</taxon>
        <taxon>Trebouxiophyceae</taxon>
        <taxon>Trebouxiophyceae incertae sedis</taxon>
        <taxon>Elliptochloris clade</taxon>
        <taxon>Elliptochloris</taxon>
    </lineage>
</organism>
<dbReference type="InterPro" id="IPR010920">
    <property type="entry name" value="LSM_dom_sf"/>
</dbReference>
<keyword evidence="4" id="KW-0747">Spliceosome</keyword>
<comment type="similarity">
    <text evidence="2">Belongs to the snRNP Sm proteins family.</text>
</comment>
<sequence>MSRKENALDLAKFIDKGVRVKLSGGREVEGTLKGYDQLLNLVLDETTEFLRDKDDPLRITDETRSLGLVVCRGTAVMMVSPTAGTEELATNPFLEPGAAE</sequence>
<dbReference type="PANTHER" id="PTHR10553">
    <property type="entry name" value="SMALL NUCLEAR RIBONUCLEOPROTEIN"/>
    <property type="match status" value="1"/>
</dbReference>
<dbReference type="InterPro" id="IPR044641">
    <property type="entry name" value="Lsm7/SmG-like"/>
</dbReference>
<comment type="subcellular location">
    <subcellularLocation>
        <location evidence="1">Nucleus</location>
    </subcellularLocation>
</comment>
<dbReference type="GO" id="GO:1990726">
    <property type="term" value="C:Lsm1-7-Pat1 complex"/>
    <property type="evidence" value="ECO:0007669"/>
    <property type="project" value="TreeGrafter"/>
</dbReference>
<dbReference type="AlphaFoldDB" id="A0AAW1SJ41"/>
<protein>
    <recommendedName>
        <fullName evidence="9">Sm domain-containing protein</fullName>
    </recommendedName>
</protein>
<dbReference type="GO" id="GO:0071013">
    <property type="term" value="C:catalytic step 2 spliceosome"/>
    <property type="evidence" value="ECO:0007669"/>
    <property type="project" value="TreeGrafter"/>
</dbReference>
<name>A0AAW1SJ41_9CHLO</name>
<dbReference type="EMBL" id="JALJOU010000002">
    <property type="protein sequence ID" value="KAK9845970.1"/>
    <property type="molecule type" value="Genomic_DNA"/>
</dbReference>
<dbReference type="InterPro" id="IPR047575">
    <property type="entry name" value="Sm"/>
</dbReference>
<dbReference type="PROSITE" id="PS52002">
    <property type="entry name" value="SM"/>
    <property type="match status" value="1"/>
</dbReference>
<evidence type="ECO:0000256" key="6">
    <source>
        <dbReference type="ARBA" id="ARBA00023187"/>
    </source>
</evidence>
<dbReference type="Gene3D" id="2.30.30.100">
    <property type="match status" value="1"/>
</dbReference>
<evidence type="ECO:0000313" key="10">
    <source>
        <dbReference type="EMBL" id="KAK9845970.1"/>
    </source>
</evidence>
<dbReference type="SMART" id="SM00651">
    <property type="entry name" value="Sm"/>
    <property type="match status" value="1"/>
</dbReference>
<dbReference type="GO" id="GO:0005688">
    <property type="term" value="C:U6 snRNP"/>
    <property type="evidence" value="ECO:0007669"/>
    <property type="project" value="TreeGrafter"/>
</dbReference>
<keyword evidence="7" id="KW-0539">Nucleus</keyword>
<accession>A0AAW1SJ41</accession>
<dbReference type="InterPro" id="IPR001163">
    <property type="entry name" value="Sm_dom_euk/arc"/>
</dbReference>
<dbReference type="GO" id="GO:0097526">
    <property type="term" value="C:spliceosomal tri-snRNP complex"/>
    <property type="evidence" value="ECO:0007669"/>
    <property type="project" value="TreeGrafter"/>
</dbReference>
<dbReference type="InterPro" id="IPR017132">
    <property type="entry name" value="Lsm7"/>
</dbReference>
<proteinExistence type="inferred from homology"/>
<dbReference type="GO" id="GO:0000956">
    <property type="term" value="P:nuclear-transcribed mRNA catabolic process"/>
    <property type="evidence" value="ECO:0007669"/>
    <property type="project" value="InterPro"/>
</dbReference>
<dbReference type="GO" id="GO:0003723">
    <property type="term" value="F:RNA binding"/>
    <property type="evidence" value="ECO:0007669"/>
    <property type="project" value="UniProtKB-KW"/>
</dbReference>
<evidence type="ECO:0000256" key="2">
    <source>
        <dbReference type="ARBA" id="ARBA00006850"/>
    </source>
</evidence>
<evidence type="ECO:0000256" key="3">
    <source>
        <dbReference type="ARBA" id="ARBA00022664"/>
    </source>
</evidence>
<dbReference type="GO" id="GO:0000398">
    <property type="term" value="P:mRNA splicing, via spliceosome"/>
    <property type="evidence" value="ECO:0007669"/>
    <property type="project" value="InterPro"/>
</dbReference>
<dbReference type="PANTHER" id="PTHR10553:SF5">
    <property type="entry name" value="U6 SNRNA-ASSOCIATED SM-LIKE PROTEIN LSM7"/>
    <property type="match status" value="1"/>
</dbReference>
<dbReference type="GO" id="GO:0005689">
    <property type="term" value="C:U12-type spliceosomal complex"/>
    <property type="evidence" value="ECO:0007669"/>
    <property type="project" value="TreeGrafter"/>
</dbReference>
<dbReference type="Proteomes" id="UP001445335">
    <property type="component" value="Unassembled WGS sequence"/>
</dbReference>
<dbReference type="CDD" id="cd01729">
    <property type="entry name" value="LSm7"/>
    <property type="match status" value="1"/>
</dbReference>
<dbReference type="SUPFAM" id="SSF50182">
    <property type="entry name" value="Sm-like ribonucleoproteins"/>
    <property type="match status" value="1"/>
</dbReference>
<dbReference type="Pfam" id="PF01423">
    <property type="entry name" value="LSM"/>
    <property type="match status" value="1"/>
</dbReference>
<keyword evidence="5" id="KW-0694">RNA-binding</keyword>
<evidence type="ECO:0000256" key="1">
    <source>
        <dbReference type="ARBA" id="ARBA00004123"/>
    </source>
</evidence>
<evidence type="ECO:0000256" key="8">
    <source>
        <dbReference type="ARBA" id="ARBA00023274"/>
    </source>
</evidence>
<dbReference type="PIRSF" id="PIRSF037188">
    <property type="entry name" value="U6_snRNA_Lsm7"/>
    <property type="match status" value="1"/>
</dbReference>
<evidence type="ECO:0000256" key="4">
    <source>
        <dbReference type="ARBA" id="ARBA00022728"/>
    </source>
</evidence>